<evidence type="ECO:0000256" key="7">
    <source>
        <dbReference type="PIRSR" id="PIRSR038001-1"/>
    </source>
</evidence>
<dbReference type="AlphaFoldDB" id="A0A915PLH8"/>
<dbReference type="InterPro" id="IPR011029">
    <property type="entry name" value="DEATH-like_dom_sf"/>
</dbReference>
<evidence type="ECO:0000256" key="2">
    <source>
        <dbReference type="ARBA" id="ARBA00022670"/>
    </source>
</evidence>
<dbReference type="InterPro" id="IPR001315">
    <property type="entry name" value="CARD"/>
</dbReference>
<dbReference type="CDD" id="cd01671">
    <property type="entry name" value="CARD"/>
    <property type="match status" value="1"/>
</dbReference>
<keyword evidence="3" id="KW-0053">Apoptosis</keyword>
<evidence type="ECO:0000256" key="4">
    <source>
        <dbReference type="ARBA" id="ARBA00022801"/>
    </source>
</evidence>
<dbReference type="SMART" id="SM00115">
    <property type="entry name" value="CASc"/>
    <property type="match status" value="1"/>
</dbReference>
<feature type="active site" evidence="7">
    <location>
        <position position="329"/>
    </location>
</feature>
<feature type="domain" description="CARD" evidence="11">
    <location>
        <begin position="1"/>
        <end position="90"/>
    </location>
</feature>
<evidence type="ECO:0000256" key="1">
    <source>
        <dbReference type="ARBA" id="ARBA00010134"/>
    </source>
</evidence>
<dbReference type="PROSITE" id="PS01122">
    <property type="entry name" value="CASPASE_CYS"/>
    <property type="match status" value="1"/>
</dbReference>
<proteinExistence type="inferred from homology"/>
<dbReference type="Gene3D" id="1.10.533.10">
    <property type="entry name" value="Death Domain, Fas"/>
    <property type="match status" value="1"/>
</dbReference>
<name>A0A915PLH8_9BILA</name>
<keyword evidence="6" id="KW-0865">Zymogen</keyword>
<feature type="domain" description="Caspase family p20" evidence="10">
    <location>
        <begin position="210"/>
        <end position="333"/>
    </location>
</feature>
<sequence length="464" mass="53264">MTAERRRLLDKHLDTWTRNLQLDDVIVFLLANSVFNDHIVDVIKSESTATMQRYQFIRQLKMRGNTAFDLFYQSLINTNQRFLAHLMESELSSEEKNKFDRPFLEFPPEHSYQPPGYTVFRGMDMHAGSDELKSSLNSNSSADENHQNIVCRSPTAAAIQRNCSYYKSYECMRMREPAGILHNLKVDFLDAPVDFSNYNADLTYPNFTSPRGMALILNNRYFLGMPERIGTDIDEINLDNLFQQLNYKVSVYRNLCAKEMLIAMRDFSKRPEHKDLDSCVVCVLTHGEHGELYGTDDVAVSVIEFVSCLNARNCPALAQKPKLFFLQACRGQQYDRGFGNEFDKPDGYFDRWFTCATPQSQNSLPVDQKTKSPIEADILVSYATTPGYVSWRNSMRGSWFIQSICEVFAKYAKSTDILSMLTLVNKQVADAFESSCGSFKQIPDHSSRLRRAFYFFPGTAKPFL</sequence>
<dbReference type="InterPro" id="IPR002398">
    <property type="entry name" value="Pept_C14"/>
</dbReference>
<dbReference type="CDD" id="cd00032">
    <property type="entry name" value="CASc"/>
    <property type="match status" value="1"/>
</dbReference>
<dbReference type="InterPro" id="IPR029030">
    <property type="entry name" value="Caspase-like_dom_sf"/>
</dbReference>
<dbReference type="InterPro" id="IPR015917">
    <property type="entry name" value="Pept_C14A"/>
</dbReference>
<dbReference type="PROSITE" id="PS01121">
    <property type="entry name" value="CASPASE_HIS"/>
    <property type="match status" value="1"/>
</dbReference>
<keyword evidence="12" id="KW-1185">Reference proteome</keyword>
<evidence type="ECO:0000313" key="13">
    <source>
        <dbReference type="WBParaSite" id="sdigi.contig23.g1941.t1"/>
    </source>
</evidence>
<dbReference type="PROSITE" id="PS50208">
    <property type="entry name" value="CASPASE_P20"/>
    <property type="match status" value="1"/>
</dbReference>
<dbReference type="GO" id="GO:0006508">
    <property type="term" value="P:proteolysis"/>
    <property type="evidence" value="ECO:0007669"/>
    <property type="project" value="UniProtKB-KW"/>
</dbReference>
<keyword evidence="4" id="KW-0378">Hydrolase</keyword>
<dbReference type="GO" id="GO:0006915">
    <property type="term" value="P:apoptotic process"/>
    <property type="evidence" value="ECO:0007669"/>
    <property type="project" value="UniProtKB-KW"/>
</dbReference>
<evidence type="ECO:0000259" key="11">
    <source>
        <dbReference type="PROSITE" id="PS50209"/>
    </source>
</evidence>
<evidence type="ECO:0000256" key="8">
    <source>
        <dbReference type="RuleBase" id="RU003971"/>
    </source>
</evidence>
<evidence type="ECO:0000313" key="12">
    <source>
        <dbReference type="Proteomes" id="UP000887581"/>
    </source>
</evidence>
<comment type="similarity">
    <text evidence="1 8">Belongs to the peptidase C14A family.</text>
</comment>
<evidence type="ECO:0000256" key="3">
    <source>
        <dbReference type="ARBA" id="ARBA00022703"/>
    </source>
</evidence>
<evidence type="ECO:0000259" key="10">
    <source>
        <dbReference type="PROSITE" id="PS50208"/>
    </source>
</evidence>
<dbReference type="SUPFAM" id="SSF52129">
    <property type="entry name" value="Caspase-like"/>
    <property type="match status" value="1"/>
</dbReference>
<dbReference type="WBParaSite" id="sdigi.contig23.g1941.t1">
    <property type="protein sequence ID" value="sdigi.contig23.g1941.t1"/>
    <property type="gene ID" value="sdigi.contig23.g1941"/>
</dbReference>
<dbReference type="Pfam" id="PF00619">
    <property type="entry name" value="CARD"/>
    <property type="match status" value="1"/>
</dbReference>
<dbReference type="InterPro" id="IPR001309">
    <property type="entry name" value="Pept_C14_p20"/>
</dbReference>
<accession>A0A915PLH8</accession>
<dbReference type="GO" id="GO:0004197">
    <property type="term" value="F:cysteine-type endopeptidase activity"/>
    <property type="evidence" value="ECO:0007669"/>
    <property type="project" value="InterPro"/>
</dbReference>
<dbReference type="Proteomes" id="UP000887581">
    <property type="component" value="Unplaced"/>
</dbReference>
<dbReference type="InterPro" id="IPR002138">
    <property type="entry name" value="Pept_C14_p10"/>
</dbReference>
<dbReference type="PANTHER" id="PTHR47901:SF8">
    <property type="entry name" value="CASPASE-3"/>
    <property type="match status" value="1"/>
</dbReference>
<feature type="active site" evidence="7">
    <location>
        <position position="286"/>
    </location>
</feature>
<dbReference type="Pfam" id="PF00656">
    <property type="entry name" value="Peptidase_C14"/>
    <property type="match status" value="1"/>
</dbReference>
<dbReference type="InterPro" id="IPR011600">
    <property type="entry name" value="Pept_C14_caspase"/>
</dbReference>
<dbReference type="PROSITE" id="PS50209">
    <property type="entry name" value="CARD"/>
    <property type="match status" value="1"/>
</dbReference>
<dbReference type="PRINTS" id="PR00376">
    <property type="entry name" value="IL1BCENZYME"/>
</dbReference>
<dbReference type="SUPFAM" id="SSF47986">
    <property type="entry name" value="DEATH domain"/>
    <property type="match status" value="1"/>
</dbReference>
<feature type="domain" description="Caspase family p10" evidence="9">
    <location>
        <begin position="368"/>
        <end position="457"/>
    </location>
</feature>
<dbReference type="InterPro" id="IPR033139">
    <property type="entry name" value="Caspase_cys_AS"/>
</dbReference>
<dbReference type="PIRSF" id="PIRSF038001">
    <property type="entry name" value="Caspase_ICE"/>
    <property type="match status" value="1"/>
</dbReference>
<dbReference type="GO" id="GO:0042981">
    <property type="term" value="P:regulation of apoptotic process"/>
    <property type="evidence" value="ECO:0007669"/>
    <property type="project" value="InterPro"/>
</dbReference>
<dbReference type="PROSITE" id="PS50207">
    <property type="entry name" value="CASPASE_P10"/>
    <property type="match status" value="1"/>
</dbReference>
<reference evidence="13" key="1">
    <citation type="submission" date="2022-11" db="UniProtKB">
        <authorList>
            <consortium name="WormBaseParasite"/>
        </authorList>
    </citation>
    <scope>IDENTIFICATION</scope>
</reference>
<dbReference type="PANTHER" id="PTHR47901">
    <property type="entry name" value="CASPASE RECRUITMENT DOMAIN-CONTAINING PROTEIN 18"/>
    <property type="match status" value="1"/>
</dbReference>
<dbReference type="Gene3D" id="3.30.70.1470">
    <property type="entry name" value="Caspase-like"/>
    <property type="match status" value="1"/>
</dbReference>
<protein>
    <submittedName>
        <fullName evidence="13">Uncharacterized protein</fullName>
    </submittedName>
</protein>
<dbReference type="InterPro" id="IPR016129">
    <property type="entry name" value="Caspase_his_AS"/>
</dbReference>
<keyword evidence="5" id="KW-0788">Thiol protease</keyword>
<keyword evidence="2" id="KW-0645">Protease</keyword>
<dbReference type="Gene3D" id="3.40.50.1460">
    <property type="match status" value="1"/>
</dbReference>
<evidence type="ECO:0000259" key="9">
    <source>
        <dbReference type="PROSITE" id="PS50207"/>
    </source>
</evidence>
<evidence type="ECO:0000256" key="5">
    <source>
        <dbReference type="ARBA" id="ARBA00022807"/>
    </source>
</evidence>
<organism evidence="12 13">
    <name type="scientific">Setaria digitata</name>
    <dbReference type="NCBI Taxonomy" id="48799"/>
    <lineage>
        <taxon>Eukaryota</taxon>
        <taxon>Metazoa</taxon>
        <taxon>Ecdysozoa</taxon>
        <taxon>Nematoda</taxon>
        <taxon>Chromadorea</taxon>
        <taxon>Rhabditida</taxon>
        <taxon>Spirurina</taxon>
        <taxon>Spiruromorpha</taxon>
        <taxon>Filarioidea</taxon>
        <taxon>Setariidae</taxon>
        <taxon>Setaria</taxon>
    </lineage>
</organism>
<evidence type="ECO:0000256" key="6">
    <source>
        <dbReference type="ARBA" id="ARBA00023145"/>
    </source>
</evidence>
<dbReference type="SMART" id="SM00114">
    <property type="entry name" value="CARD"/>
    <property type="match status" value="1"/>
</dbReference>